<feature type="domain" description="Integrase catalytic" evidence="1">
    <location>
        <begin position="60"/>
        <end position="222"/>
    </location>
</feature>
<comment type="caution">
    <text evidence="2">The sequence shown here is derived from an EMBL/GenBank/DDBJ whole genome shotgun (WGS) entry which is preliminary data.</text>
</comment>
<dbReference type="EMBL" id="JAPFFF010000066">
    <property type="protein sequence ID" value="KAK8836407.1"/>
    <property type="molecule type" value="Genomic_DNA"/>
</dbReference>
<dbReference type="InterPro" id="IPR036397">
    <property type="entry name" value="RNaseH_sf"/>
</dbReference>
<gene>
    <name evidence="2" type="ORF">M9Y10_039750</name>
</gene>
<accession>A0ABR2GR64</accession>
<dbReference type="Gene3D" id="3.30.420.10">
    <property type="entry name" value="Ribonuclease H-like superfamily/Ribonuclease H"/>
    <property type="match status" value="1"/>
</dbReference>
<dbReference type="Proteomes" id="UP001470230">
    <property type="component" value="Unassembled WGS sequence"/>
</dbReference>
<dbReference type="InterPro" id="IPR012337">
    <property type="entry name" value="RNaseH-like_sf"/>
</dbReference>
<evidence type="ECO:0000313" key="2">
    <source>
        <dbReference type="EMBL" id="KAK8836407.1"/>
    </source>
</evidence>
<dbReference type="SUPFAM" id="SSF53098">
    <property type="entry name" value="Ribonuclease H-like"/>
    <property type="match status" value="1"/>
</dbReference>
<protein>
    <recommendedName>
        <fullName evidence="1">Integrase catalytic domain-containing protein</fullName>
    </recommendedName>
</protein>
<proteinExistence type="predicted"/>
<dbReference type="PROSITE" id="PS50994">
    <property type="entry name" value="INTEGRASE"/>
    <property type="match status" value="1"/>
</dbReference>
<sequence length="246" mass="28546">MSKKQFNTIDELFHSYPWKTPSKFIPLAKRYGFTEQQAKQHLASIIHDVKVPKAKYIPIVSKHPNGFQMDTFINSKASANTRSSSKHRGGLNYLMFININTRKAYAYPMHGKSSKEVLNALQQFIKDVPNVYSLTSDQDAAYLTNDVLEFINSHNIRYRTTEDNNHNVLGIINRFMRTIRDLIGENRYIDENEMNNLIDAYNNSPHRSLDNKAPNDITDQDEQNYIQTKSINNPYDFKHGDKVRVN</sequence>
<evidence type="ECO:0000313" key="3">
    <source>
        <dbReference type="Proteomes" id="UP001470230"/>
    </source>
</evidence>
<keyword evidence="3" id="KW-1185">Reference proteome</keyword>
<reference evidence="2 3" key="1">
    <citation type="submission" date="2024-04" db="EMBL/GenBank/DDBJ databases">
        <title>Tritrichomonas musculus Genome.</title>
        <authorList>
            <person name="Alves-Ferreira E."/>
            <person name="Grigg M."/>
            <person name="Lorenzi H."/>
            <person name="Galac M."/>
        </authorList>
    </citation>
    <scope>NUCLEOTIDE SEQUENCE [LARGE SCALE GENOMIC DNA]</scope>
    <source>
        <strain evidence="2 3">EAF2021</strain>
    </source>
</reference>
<evidence type="ECO:0000259" key="1">
    <source>
        <dbReference type="PROSITE" id="PS50994"/>
    </source>
</evidence>
<dbReference type="PANTHER" id="PTHR46585:SF1">
    <property type="entry name" value="CHROMO DOMAIN-CONTAINING PROTEIN"/>
    <property type="match status" value="1"/>
</dbReference>
<dbReference type="InterPro" id="IPR001584">
    <property type="entry name" value="Integrase_cat-core"/>
</dbReference>
<dbReference type="PANTHER" id="PTHR46585">
    <property type="entry name" value="INTEGRASE CORE DOMAIN CONTAINING PROTEIN"/>
    <property type="match status" value="1"/>
</dbReference>
<name>A0ABR2GR64_9EUKA</name>
<organism evidence="2 3">
    <name type="scientific">Tritrichomonas musculus</name>
    <dbReference type="NCBI Taxonomy" id="1915356"/>
    <lineage>
        <taxon>Eukaryota</taxon>
        <taxon>Metamonada</taxon>
        <taxon>Parabasalia</taxon>
        <taxon>Tritrichomonadida</taxon>
        <taxon>Tritrichomonadidae</taxon>
        <taxon>Tritrichomonas</taxon>
    </lineage>
</organism>